<feature type="repeat" description="ANK" evidence="3">
    <location>
        <begin position="368"/>
        <end position="400"/>
    </location>
</feature>
<dbReference type="Pfam" id="PF12796">
    <property type="entry name" value="Ank_2"/>
    <property type="match status" value="3"/>
</dbReference>
<feature type="compositionally biased region" description="Basic and acidic residues" evidence="4">
    <location>
        <begin position="1012"/>
        <end position="1023"/>
    </location>
</feature>
<gene>
    <name evidence="5" type="ORF">PTSG_12949</name>
</gene>
<feature type="compositionally biased region" description="Basic residues" evidence="4">
    <location>
        <begin position="1029"/>
        <end position="1039"/>
    </location>
</feature>
<feature type="region of interest" description="Disordered" evidence="4">
    <location>
        <begin position="991"/>
        <end position="1145"/>
    </location>
</feature>
<dbReference type="SUPFAM" id="SSF48403">
    <property type="entry name" value="Ankyrin repeat"/>
    <property type="match status" value="2"/>
</dbReference>
<dbReference type="OMA" id="ARISHWD"/>
<dbReference type="EMBL" id="GL832984">
    <property type="protein sequence ID" value="EGD79171.1"/>
    <property type="molecule type" value="Genomic_DNA"/>
</dbReference>
<dbReference type="KEGG" id="sre:PTSG_12949"/>
<feature type="repeat" description="ANK" evidence="3">
    <location>
        <begin position="468"/>
        <end position="500"/>
    </location>
</feature>
<dbReference type="eggNOG" id="KOG0504">
    <property type="taxonomic scope" value="Eukaryota"/>
</dbReference>
<feature type="repeat" description="ANK" evidence="3">
    <location>
        <begin position="501"/>
        <end position="533"/>
    </location>
</feature>
<dbReference type="PANTHER" id="PTHR46680">
    <property type="entry name" value="NF-KAPPA-B INHIBITOR ALPHA"/>
    <property type="match status" value="1"/>
</dbReference>
<dbReference type="RefSeq" id="XP_004989256.1">
    <property type="nucleotide sequence ID" value="XM_004989199.1"/>
</dbReference>
<feature type="compositionally biased region" description="Gly residues" evidence="4">
    <location>
        <begin position="1055"/>
        <end position="1064"/>
    </location>
</feature>
<dbReference type="GO" id="GO:0051059">
    <property type="term" value="F:NF-kappaB binding"/>
    <property type="evidence" value="ECO:0007669"/>
    <property type="project" value="TreeGrafter"/>
</dbReference>
<feature type="compositionally biased region" description="Basic and acidic residues" evidence="4">
    <location>
        <begin position="825"/>
        <end position="840"/>
    </location>
</feature>
<feature type="compositionally biased region" description="Low complexity" evidence="4">
    <location>
        <begin position="841"/>
        <end position="857"/>
    </location>
</feature>
<dbReference type="PROSITE" id="PS50297">
    <property type="entry name" value="ANK_REP_REGION"/>
    <property type="match status" value="3"/>
</dbReference>
<dbReference type="Gene3D" id="1.25.40.20">
    <property type="entry name" value="Ankyrin repeat-containing domain"/>
    <property type="match status" value="4"/>
</dbReference>
<feature type="compositionally biased region" description="Basic and acidic residues" evidence="4">
    <location>
        <begin position="597"/>
        <end position="635"/>
    </location>
</feature>
<feature type="region of interest" description="Disordered" evidence="4">
    <location>
        <begin position="919"/>
        <end position="972"/>
    </location>
</feature>
<evidence type="ECO:0000256" key="3">
    <source>
        <dbReference type="PROSITE-ProRule" id="PRU00023"/>
    </source>
</evidence>
<name>F2UNG6_SALR5</name>
<dbReference type="PANTHER" id="PTHR46680:SF3">
    <property type="entry name" value="NF-KAPPA-B INHIBITOR CACTUS"/>
    <property type="match status" value="1"/>
</dbReference>
<evidence type="ECO:0000256" key="1">
    <source>
        <dbReference type="ARBA" id="ARBA00022737"/>
    </source>
</evidence>
<evidence type="ECO:0000313" key="6">
    <source>
        <dbReference type="Proteomes" id="UP000007799"/>
    </source>
</evidence>
<proteinExistence type="predicted"/>
<evidence type="ECO:0000313" key="5">
    <source>
        <dbReference type="EMBL" id="EGD79171.1"/>
    </source>
</evidence>
<dbReference type="PROSITE" id="PS50088">
    <property type="entry name" value="ANK_REPEAT"/>
    <property type="match status" value="4"/>
</dbReference>
<dbReference type="InterPro" id="IPR051070">
    <property type="entry name" value="NF-kappa-B_inhibitor"/>
</dbReference>
<accession>F2UNG6</accession>
<organism evidence="6">
    <name type="scientific">Salpingoeca rosetta (strain ATCC 50818 / BSB-021)</name>
    <dbReference type="NCBI Taxonomy" id="946362"/>
    <lineage>
        <taxon>Eukaryota</taxon>
        <taxon>Choanoflagellata</taxon>
        <taxon>Craspedida</taxon>
        <taxon>Salpingoecidae</taxon>
        <taxon>Salpingoeca</taxon>
    </lineage>
</organism>
<dbReference type="STRING" id="946362.F2UNG6"/>
<dbReference type="GeneID" id="16069800"/>
<evidence type="ECO:0000256" key="4">
    <source>
        <dbReference type="SAM" id="MobiDB-lite"/>
    </source>
</evidence>
<keyword evidence="2 3" id="KW-0040">ANK repeat</keyword>
<feature type="compositionally biased region" description="Polar residues" evidence="4">
    <location>
        <begin position="1116"/>
        <end position="1131"/>
    </location>
</feature>
<dbReference type="InterPro" id="IPR002110">
    <property type="entry name" value="Ankyrin_rpt"/>
</dbReference>
<dbReference type="GO" id="GO:0071356">
    <property type="term" value="P:cellular response to tumor necrosis factor"/>
    <property type="evidence" value="ECO:0007669"/>
    <property type="project" value="TreeGrafter"/>
</dbReference>
<keyword evidence="6" id="KW-1185">Reference proteome</keyword>
<sequence>MAEGEDVLAHKVLPTETSAHDLHIPTAPQSTFTTMHMDAPPLDSAMEEIPDIATSISQPEVHGVSTLHLACAEGLAEEVYNMLAQYTPETIGAVLDLPDGYGRFPLTYAVAAPAEQAVSIITMLQSCGADVMAVDVTGRAAAHWACMLGAATCLEQLLSLGMDANMVDNAQRNLAHLAAIAETPDCLHVLAHVFGPDSSLFLAHDASAVDTEGRTAYHCMASNCTDPTCLQVFLDVCPKTMNVADSQGRTPLHVAVAQDNTAMVAAFVNTRVCIKDLPDSDGMTPLFWAVSLARPECVTLLLQAGPQATCATKKEATVFHYASILDSTATLDALLNYTQFTDTVSPSTPAMIERLLNAGCNPNSTDSNGATALHLAAYGSHHDAMAVLIQHKVDLNAQDGGDQLTPLIACCQNDDAAGAMLLLEAGCDPSLSDAGGRTALHHAASASDAATVLTILPYAANPAPLDATHATPLHFACFGGCLASVNALLSAGADANVVDADGVSPLHWAALEGHADVVAAMLQHNAWPNYMEHSDKRFTPLDYAHEREHERVVEMLRDAGGYTRAEMAMIAVLKIQRSFRAWKKSTAAISAARAELEQRQREKKEEMRKEEEERKKREEEEEEMRKEEEERKKREEEEEEEERKKQEKRNKEAEEQERKKREEEERKIQAEEEARKKLEEEQARMKKEEEEMRKKEEEDEAMKKEAEQQKESNRLEEERAKREEEEEEERKKQAEEEEDRKKKQAEDEEKERKKQAEEEEERRKQAEVEEDRKKKEEERKKREEEEERKKQEEEEAKRRQEEAKARQKNKKEEEERRTAAALAAEQHDRAQAKAPQRDKTTSPTAAAAAAVTRTRPSAVDAGDALPLEETATLGLDARARALILHRSMTRRSLQRRETARVSRIRAAVVAAITIQRAWRRHRAHTREQQERVQRLGRAQRGETRPLRQMASSSTSPSSSHPRTRNGGGSERAALSRTLWSKDGVDDAGAHVTALGRPRRRGGGSDGFDSSDSDEHMRSPEHRQRQQQQRQRRQQQRVRGKPSTMRPRSANRRNGDGGSRNGGPGRTSTPAAATVAMSGEEVVVDGVRDKFKQRRISKTTQPASSRRRSAPPATIANPPSSRTRSNGTSAWATTTTTTTRRRSELTRPLSAAMASYQSAVQELHHRATQRDFHRRRDVRGATTSAPLSGTYRRQSTNATAITTTTTSSMRGRASLQPRPSARISHWDLDSTLSSGLPGDGSLLASSSSPPAMSYRRARRIRNAPGVRPYDLWGLQMPGGEHTLATTDSNSNSNSNSDTDSARDGGDRWQLVHTSADMGSAHAPPPSSASSSRDVSFRGTGLQRTRRHRHNTSATQLDARAPRSTRAHTRRTSAASGCGGGGMYLAQMQEHHNTMVRQRQQKLLSKPGHALAASLPKGSSSQR</sequence>
<feature type="compositionally biased region" description="Low complexity" evidence="4">
    <location>
        <begin position="1284"/>
        <end position="1297"/>
    </location>
</feature>
<feature type="compositionally biased region" description="Basic and acidic residues" evidence="4">
    <location>
        <begin position="642"/>
        <end position="818"/>
    </location>
</feature>
<protein>
    <submittedName>
        <fullName evidence="5">Uncharacterized protein</fullName>
    </submittedName>
</protein>
<keyword evidence="1" id="KW-0677">Repeat</keyword>
<dbReference type="InParanoid" id="F2UNG6"/>
<feature type="compositionally biased region" description="Low complexity" evidence="4">
    <location>
        <begin position="951"/>
        <end position="960"/>
    </location>
</feature>
<evidence type="ECO:0000256" key="2">
    <source>
        <dbReference type="ARBA" id="ARBA00023043"/>
    </source>
</evidence>
<feature type="repeat" description="ANK" evidence="3">
    <location>
        <begin position="137"/>
        <end position="169"/>
    </location>
</feature>
<feature type="region of interest" description="Disordered" evidence="4">
    <location>
        <begin position="1270"/>
        <end position="1421"/>
    </location>
</feature>
<dbReference type="SMART" id="SM00248">
    <property type="entry name" value="ANK"/>
    <property type="match status" value="12"/>
</dbReference>
<reference evidence="5" key="1">
    <citation type="submission" date="2009-08" db="EMBL/GenBank/DDBJ databases">
        <title>Annotation of Salpingoeca rosetta.</title>
        <authorList>
            <consortium name="The Broad Institute Genome Sequencing Platform"/>
            <person name="Russ C."/>
            <person name="Cuomo C."/>
            <person name="Burger G."/>
            <person name="Gray M.W."/>
            <person name="Holland P.W.H."/>
            <person name="King N."/>
            <person name="Lang F.B.F."/>
            <person name="Roger A.J."/>
            <person name="Ruiz-Trillo I."/>
            <person name="Young S.K."/>
            <person name="Zeng Q."/>
            <person name="Gargeya S."/>
            <person name="Alvarado L."/>
            <person name="Berlin A."/>
            <person name="Chapman S.B."/>
            <person name="Chen Z."/>
            <person name="Freedman E."/>
            <person name="Gellesch M."/>
            <person name="Goldberg J."/>
            <person name="Griggs A."/>
            <person name="Gujja S."/>
            <person name="Heilman E."/>
            <person name="Heiman D."/>
            <person name="Howarth C."/>
            <person name="Mehta T."/>
            <person name="Neiman D."/>
            <person name="Pearson M."/>
            <person name="Roberts A."/>
            <person name="Saif S."/>
            <person name="Shea T."/>
            <person name="Shenoy N."/>
            <person name="Sisk P."/>
            <person name="Stolte C."/>
            <person name="Sykes S."/>
            <person name="White J."/>
            <person name="Yandava C."/>
            <person name="Haas B."/>
            <person name="Nusbaum C."/>
            <person name="Birren B."/>
        </authorList>
    </citation>
    <scope>NUCLEOTIDE SEQUENCE [LARGE SCALE GENOMIC DNA]</scope>
    <source>
        <strain evidence="5">ATCC 50818</strain>
    </source>
</reference>
<dbReference type="Proteomes" id="UP000007799">
    <property type="component" value="Unassembled WGS sequence"/>
</dbReference>
<dbReference type="GO" id="GO:0005829">
    <property type="term" value="C:cytosol"/>
    <property type="evidence" value="ECO:0007669"/>
    <property type="project" value="TreeGrafter"/>
</dbReference>
<dbReference type="OrthoDB" id="20872at2759"/>
<feature type="compositionally biased region" description="Basic and acidic residues" evidence="4">
    <location>
        <begin position="925"/>
        <end position="945"/>
    </location>
</feature>
<dbReference type="InterPro" id="IPR036770">
    <property type="entry name" value="Ankyrin_rpt-contain_sf"/>
</dbReference>
<feature type="region of interest" description="Disordered" evidence="4">
    <location>
        <begin position="597"/>
        <end position="857"/>
    </location>
</feature>
<dbReference type="eggNOG" id="KOG4475">
    <property type="taxonomic scope" value="Eukaryota"/>
</dbReference>